<keyword evidence="4" id="KW-1185">Reference proteome</keyword>
<gene>
    <name evidence="3" type="ORF">FA13DRAFT_1341150</name>
</gene>
<accession>A0A4Y7TMK1</accession>
<evidence type="ECO:0000313" key="3">
    <source>
        <dbReference type="EMBL" id="TEB35415.1"/>
    </source>
</evidence>
<name>A0A4Y7TMK1_COPMI</name>
<sequence length="112" mass="12349">MRTSMVALAFLCTQWSFGSGLPFQRVDLGVRGGEWIRQEGAARHARPCSGSMFAKRRQVNVVRPCGARDRRRSGKMPDAQESSLMSTRPGAERSVGIGVKPSSRLHLLCFVT</sequence>
<evidence type="ECO:0000313" key="4">
    <source>
        <dbReference type="Proteomes" id="UP000298030"/>
    </source>
</evidence>
<proteinExistence type="predicted"/>
<dbReference type="AlphaFoldDB" id="A0A4Y7TMK1"/>
<keyword evidence="2" id="KW-0732">Signal</keyword>
<feature type="signal peptide" evidence="2">
    <location>
        <begin position="1"/>
        <end position="20"/>
    </location>
</feature>
<feature type="region of interest" description="Disordered" evidence="1">
    <location>
        <begin position="65"/>
        <end position="97"/>
    </location>
</feature>
<evidence type="ECO:0000256" key="2">
    <source>
        <dbReference type="SAM" id="SignalP"/>
    </source>
</evidence>
<reference evidence="3 4" key="1">
    <citation type="journal article" date="2019" name="Nat. Ecol. Evol.">
        <title>Megaphylogeny resolves global patterns of mushroom evolution.</title>
        <authorList>
            <person name="Varga T."/>
            <person name="Krizsan K."/>
            <person name="Foldi C."/>
            <person name="Dima B."/>
            <person name="Sanchez-Garcia M."/>
            <person name="Sanchez-Ramirez S."/>
            <person name="Szollosi G.J."/>
            <person name="Szarkandi J.G."/>
            <person name="Papp V."/>
            <person name="Albert L."/>
            <person name="Andreopoulos W."/>
            <person name="Angelini C."/>
            <person name="Antonin V."/>
            <person name="Barry K.W."/>
            <person name="Bougher N.L."/>
            <person name="Buchanan P."/>
            <person name="Buyck B."/>
            <person name="Bense V."/>
            <person name="Catcheside P."/>
            <person name="Chovatia M."/>
            <person name="Cooper J."/>
            <person name="Damon W."/>
            <person name="Desjardin D."/>
            <person name="Finy P."/>
            <person name="Geml J."/>
            <person name="Haridas S."/>
            <person name="Hughes K."/>
            <person name="Justo A."/>
            <person name="Karasinski D."/>
            <person name="Kautmanova I."/>
            <person name="Kiss B."/>
            <person name="Kocsube S."/>
            <person name="Kotiranta H."/>
            <person name="LaButti K.M."/>
            <person name="Lechner B.E."/>
            <person name="Liimatainen K."/>
            <person name="Lipzen A."/>
            <person name="Lukacs Z."/>
            <person name="Mihaltcheva S."/>
            <person name="Morgado L.N."/>
            <person name="Niskanen T."/>
            <person name="Noordeloos M.E."/>
            <person name="Ohm R.A."/>
            <person name="Ortiz-Santana B."/>
            <person name="Ovrebo C."/>
            <person name="Racz N."/>
            <person name="Riley R."/>
            <person name="Savchenko A."/>
            <person name="Shiryaev A."/>
            <person name="Soop K."/>
            <person name="Spirin V."/>
            <person name="Szebenyi C."/>
            <person name="Tomsovsky M."/>
            <person name="Tulloss R.E."/>
            <person name="Uehling J."/>
            <person name="Grigoriev I.V."/>
            <person name="Vagvolgyi C."/>
            <person name="Papp T."/>
            <person name="Martin F.M."/>
            <person name="Miettinen O."/>
            <person name="Hibbett D.S."/>
            <person name="Nagy L.G."/>
        </authorList>
    </citation>
    <scope>NUCLEOTIDE SEQUENCE [LARGE SCALE GENOMIC DNA]</scope>
    <source>
        <strain evidence="3 4">FP101781</strain>
    </source>
</reference>
<dbReference type="Proteomes" id="UP000298030">
    <property type="component" value="Unassembled WGS sequence"/>
</dbReference>
<evidence type="ECO:0000256" key="1">
    <source>
        <dbReference type="SAM" id="MobiDB-lite"/>
    </source>
</evidence>
<protein>
    <recommendedName>
        <fullName evidence="5">Secreted protein</fullName>
    </recommendedName>
</protein>
<organism evidence="3 4">
    <name type="scientific">Coprinellus micaceus</name>
    <name type="common">Glistening ink-cap mushroom</name>
    <name type="synonym">Coprinus micaceus</name>
    <dbReference type="NCBI Taxonomy" id="71717"/>
    <lineage>
        <taxon>Eukaryota</taxon>
        <taxon>Fungi</taxon>
        <taxon>Dikarya</taxon>
        <taxon>Basidiomycota</taxon>
        <taxon>Agaricomycotina</taxon>
        <taxon>Agaricomycetes</taxon>
        <taxon>Agaricomycetidae</taxon>
        <taxon>Agaricales</taxon>
        <taxon>Agaricineae</taxon>
        <taxon>Psathyrellaceae</taxon>
        <taxon>Coprinellus</taxon>
    </lineage>
</organism>
<evidence type="ECO:0008006" key="5">
    <source>
        <dbReference type="Google" id="ProtNLM"/>
    </source>
</evidence>
<dbReference type="EMBL" id="QPFP01000007">
    <property type="protein sequence ID" value="TEB35415.1"/>
    <property type="molecule type" value="Genomic_DNA"/>
</dbReference>
<comment type="caution">
    <text evidence="3">The sequence shown here is derived from an EMBL/GenBank/DDBJ whole genome shotgun (WGS) entry which is preliminary data.</text>
</comment>
<feature type="chain" id="PRO_5021487850" description="Secreted protein" evidence="2">
    <location>
        <begin position="21"/>
        <end position="112"/>
    </location>
</feature>